<evidence type="ECO:0000313" key="2">
    <source>
        <dbReference type="EMBL" id="CAF3922376.1"/>
    </source>
</evidence>
<accession>A0A814T9W7</accession>
<proteinExistence type="predicted"/>
<sequence length="412" mass="47748">MACKRLMYNHRKRKMTLECEYLEKMSDIKHKQNSETVISSSYQTYDTFNNETILTANTLVNTLEDIPSNGELIQTMLSTNDEDKQYIEDVYDHDNRAIVKDTIGLSITMALLKSHHKWTWKGVEDIIRLNKLINLDCPLQSRYKIEKHLDSVVNTNVSYETFYICDLCVDNISPAGCQICVRLFESRENSFVPMYLAINELPLKERFQPHNIILIGVWANEVHINRHLLQKVMEIICVQLLTVENGINVYVKDLDIIRNIAVYNIITVTDKVMKNKCMNMVQHNGAYGCAYCLNPGKHFKTVKGGRIRSFPRPHDYNYRLRSITTYNSAMAQLQQGIKLYQGHYGPCVLQSLKFHHFPNSFIVESMHTIYLDYGILYSEHHVKPVVEDIAHIGPQCFMFGQLSTTMHLDSNH</sequence>
<evidence type="ECO:0000313" key="1">
    <source>
        <dbReference type="EMBL" id="CAF1158945.1"/>
    </source>
</evidence>
<protein>
    <submittedName>
        <fullName evidence="1">Uncharacterized protein</fullName>
    </submittedName>
</protein>
<dbReference type="EMBL" id="CAJOBC010007132">
    <property type="protein sequence ID" value="CAF3922376.1"/>
    <property type="molecule type" value="Genomic_DNA"/>
</dbReference>
<reference evidence="1" key="1">
    <citation type="submission" date="2021-02" db="EMBL/GenBank/DDBJ databases">
        <authorList>
            <person name="Nowell W R."/>
        </authorList>
    </citation>
    <scope>NUCLEOTIDE SEQUENCE</scope>
</reference>
<gene>
    <name evidence="1" type="ORF">GPM918_LOCUS21574</name>
    <name evidence="2" type="ORF">SRO942_LOCUS21571</name>
</gene>
<dbReference type="OrthoDB" id="7761718at2759"/>
<evidence type="ECO:0000313" key="3">
    <source>
        <dbReference type="Proteomes" id="UP000663829"/>
    </source>
</evidence>
<dbReference type="Proteomes" id="UP000663829">
    <property type="component" value="Unassembled WGS sequence"/>
</dbReference>
<dbReference type="EMBL" id="CAJNOQ010007133">
    <property type="protein sequence ID" value="CAF1158945.1"/>
    <property type="molecule type" value="Genomic_DNA"/>
</dbReference>
<comment type="caution">
    <text evidence="1">The sequence shown here is derived from an EMBL/GenBank/DDBJ whole genome shotgun (WGS) entry which is preliminary data.</text>
</comment>
<name>A0A814T9W7_9BILA</name>
<keyword evidence="3" id="KW-1185">Reference proteome</keyword>
<dbReference type="AlphaFoldDB" id="A0A814T9W7"/>
<organism evidence="1 3">
    <name type="scientific">Didymodactylos carnosus</name>
    <dbReference type="NCBI Taxonomy" id="1234261"/>
    <lineage>
        <taxon>Eukaryota</taxon>
        <taxon>Metazoa</taxon>
        <taxon>Spiralia</taxon>
        <taxon>Gnathifera</taxon>
        <taxon>Rotifera</taxon>
        <taxon>Eurotatoria</taxon>
        <taxon>Bdelloidea</taxon>
        <taxon>Philodinida</taxon>
        <taxon>Philodinidae</taxon>
        <taxon>Didymodactylos</taxon>
    </lineage>
</organism>
<dbReference type="Proteomes" id="UP000681722">
    <property type="component" value="Unassembled WGS sequence"/>
</dbReference>